<dbReference type="SUPFAM" id="SSF52540">
    <property type="entry name" value="P-loop containing nucleoside triphosphate hydrolases"/>
    <property type="match status" value="1"/>
</dbReference>
<organism evidence="5 6">
    <name type="scientific">Oncorhynchus tshawytscha</name>
    <name type="common">Chinook salmon</name>
    <name type="synonym">Salmo tshawytscha</name>
    <dbReference type="NCBI Taxonomy" id="74940"/>
    <lineage>
        <taxon>Eukaryota</taxon>
        <taxon>Metazoa</taxon>
        <taxon>Chordata</taxon>
        <taxon>Craniata</taxon>
        <taxon>Vertebrata</taxon>
        <taxon>Euteleostomi</taxon>
        <taxon>Actinopterygii</taxon>
        <taxon>Neopterygii</taxon>
        <taxon>Teleostei</taxon>
        <taxon>Protacanthopterygii</taxon>
        <taxon>Salmoniformes</taxon>
        <taxon>Salmonidae</taxon>
        <taxon>Salmoninae</taxon>
        <taxon>Oncorhynchus</taxon>
    </lineage>
</organism>
<feature type="binding site" evidence="4">
    <location>
        <position position="31"/>
    </location>
    <ligand>
        <name>Mg(2+)</name>
        <dbReference type="ChEBI" id="CHEBI:18420"/>
    </ligand>
</feature>
<proteinExistence type="predicted"/>
<evidence type="ECO:0000256" key="4">
    <source>
        <dbReference type="PIRSR" id="PIRSR606689-2"/>
    </source>
</evidence>
<sequence length="42" mass="4557">MGLFDKLAGWLGLKKKEVNVLCLGLDNSGKTTIINQLKPSNV</sequence>
<dbReference type="GO" id="GO:0046872">
    <property type="term" value="F:metal ion binding"/>
    <property type="evidence" value="ECO:0007669"/>
    <property type="project" value="UniProtKB-KW"/>
</dbReference>
<dbReference type="GO" id="GO:0003924">
    <property type="term" value="F:GTPase activity"/>
    <property type="evidence" value="ECO:0007669"/>
    <property type="project" value="InterPro"/>
</dbReference>
<evidence type="ECO:0000256" key="1">
    <source>
        <dbReference type="ARBA" id="ARBA00022741"/>
    </source>
</evidence>
<evidence type="ECO:0000256" key="2">
    <source>
        <dbReference type="ARBA" id="ARBA00023134"/>
    </source>
</evidence>
<dbReference type="AlphaFoldDB" id="A0AAZ3NQX8"/>
<dbReference type="InterPro" id="IPR006689">
    <property type="entry name" value="Small_GTPase_ARF/SAR"/>
</dbReference>
<evidence type="ECO:0000256" key="3">
    <source>
        <dbReference type="PIRSR" id="PIRSR606689-1"/>
    </source>
</evidence>
<keyword evidence="2 3" id="KW-0342">GTP-binding</keyword>
<name>A0AAZ3NQX8_ONCTS</name>
<dbReference type="Gene3D" id="3.40.50.300">
    <property type="entry name" value="P-loop containing nucleotide triphosphate hydrolases"/>
    <property type="match status" value="1"/>
</dbReference>
<dbReference type="Pfam" id="PF00025">
    <property type="entry name" value="Arf"/>
    <property type="match status" value="1"/>
</dbReference>
<dbReference type="Proteomes" id="UP000694402">
    <property type="component" value="Unassembled WGS sequence"/>
</dbReference>
<gene>
    <name evidence="5" type="primary">ARL6</name>
</gene>
<feature type="binding site" evidence="3">
    <location>
        <begin position="24"/>
        <end position="31"/>
    </location>
    <ligand>
        <name>GTP</name>
        <dbReference type="ChEBI" id="CHEBI:37565"/>
    </ligand>
</feature>
<protein>
    <submittedName>
        <fullName evidence="5">Uncharacterized protein</fullName>
    </submittedName>
</protein>
<reference evidence="5" key="2">
    <citation type="submission" date="2025-08" db="UniProtKB">
        <authorList>
            <consortium name="Ensembl"/>
        </authorList>
    </citation>
    <scope>IDENTIFICATION</scope>
</reference>
<keyword evidence="1 3" id="KW-0547">Nucleotide-binding</keyword>
<accession>A0AAZ3NQX8</accession>
<keyword evidence="4" id="KW-0460">Magnesium</keyword>
<keyword evidence="6" id="KW-1185">Reference proteome</keyword>
<evidence type="ECO:0000313" key="5">
    <source>
        <dbReference type="Ensembl" id="ENSOTSP00005106857.1"/>
    </source>
</evidence>
<dbReference type="Ensembl" id="ENSOTST00005194675.1">
    <property type="protein sequence ID" value="ENSOTSP00005106857.1"/>
    <property type="gene ID" value="ENSOTSG00005054646.1"/>
</dbReference>
<reference evidence="6" key="1">
    <citation type="journal article" date="2018" name="PLoS ONE">
        <title>Chinook salmon (Oncorhynchus tshawytscha) genome and transcriptome.</title>
        <authorList>
            <person name="Christensen K.A."/>
            <person name="Leong J.S."/>
            <person name="Sakhrani D."/>
            <person name="Biagi C.A."/>
            <person name="Minkley D.R."/>
            <person name="Withler R.E."/>
            <person name="Rondeau E.B."/>
            <person name="Koop B.F."/>
            <person name="Devlin R.H."/>
        </authorList>
    </citation>
    <scope>NUCLEOTIDE SEQUENCE [LARGE SCALE GENOMIC DNA]</scope>
</reference>
<keyword evidence="4" id="KW-0479">Metal-binding</keyword>
<evidence type="ECO:0000313" key="6">
    <source>
        <dbReference type="Proteomes" id="UP000694402"/>
    </source>
</evidence>
<reference evidence="5" key="3">
    <citation type="submission" date="2025-09" db="UniProtKB">
        <authorList>
            <consortium name="Ensembl"/>
        </authorList>
    </citation>
    <scope>IDENTIFICATION</scope>
</reference>
<dbReference type="InterPro" id="IPR027417">
    <property type="entry name" value="P-loop_NTPase"/>
</dbReference>
<dbReference type="GO" id="GO:0005525">
    <property type="term" value="F:GTP binding"/>
    <property type="evidence" value="ECO:0007669"/>
    <property type="project" value="UniProtKB-KW"/>
</dbReference>